<dbReference type="PROSITE" id="PS51385">
    <property type="entry name" value="YJEF_N"/>
    <property type="match status" value="1"/>
</dbReference>
<comment type="catalytic activity">
    <reaction evidence="2 18 19">
        <text>(6R)-NADPHX = (6S)-NADPHX</text>
        <dbReference type="Rhea" id="RHEA:32227"/>
        <dbReference type="ChEBI" id="CHEBI:64076"/>
        <dbReference type="ChEBI" id="CHEBI:64077"/>
        <dbReference type="EC" id="5.1.99.6"/>
    </reaction>
</comment>
<dbReference type="STRING" id="445961.IW15_04825"/>
<comment type="function">
    <text evidence="18">Catalyzes the epimerization of the S- and R-forms of NAD(P)HX, a damaged form of NAD(P)H that is a result of enzymatic or heat-dependent hydration. This is a prerequisite for the S-specific NAD(P)H-hydrate dehydratase to allow the repair of both epimers of NAD(P)HX.</text>
</comment>
<evidence type="ECO:0000256" key="17">
    <source>
        <dbReference type="HAMAP-Rule" id="MF_01965"/>
    </source>
</evidence>
<feature type="binding site" evidence="17">
    <location>
        <position position="437"/>
    </location>
    <ligand>
        <name>AMP</name>
        <dbReference type="ChEBI" id="CHEBI:456215"/>
    </ligand>
</feature>
<dbReference type="PROSITE" id="PS51383">
    <property type="entry name" value="YJEF_C_3"/>
    <property type="match status" value="1"/>
</dbReference>
<comment type="catalytic activity">
    <reaction evidence="16 17 19">
        <text>(6S)-NADPHX + ADP = AMP + phosphate + NADPH + H(+)</text>
        <dbReference type="Rhea" id="RHEA:32235"/>
        <dbReference type="ChEBI" id="CHEBI:15378"/>
        <dbReference type="ChEBI" id="CHEBI:43474"/>
        <dbReference type="ChEBI" id="CHEBI:57783"/>
        <dbReference type="ChEBI" id="CHEBI:64076"/>
        <dbReference type="ChEBI" id="CHEBI:456215"/>
        <dbReference type="ChEBI" id="CHEBI:456216"/>
        <dbReference type="EC" id="4.2.1.136"/>
    </reaction>
</comment>
<proteinExistence type="inferred from homology"/>
<reference evidence="22 23" key="1">
    <citation type="submission" date="2014-07" db="EMBL/GenBank/DDBJ databases">
        <title>Genome of Chryseobacterium soli DSM 19298.</title>
        <authorList>
            <person name="Stropko S.J."/>
            <person name="Pipes S.E."/>
            <person name="Newman J."/>
        </authorList>
    </citation>
    <scope>NUCLEOTIDE SEQUENCE [LARGE SCALE GENOMIC DNA]</scope>
    <source>
        <strain evidence="22 23">DSM 19298</strain>
    </source>
</reference>
<dbReference type="GO" id="GO:0046872">
    <property type="term" value="F:metal ion binding"/>
    <property type="evidence" value="ECO:0007669"/>
    <property type="project" value="UniProtKB-UniRule"/>
</dbReference>
<evidence type="ECO:0000256" key="1">
    <source>
        <dbReference type="ARBA" id="ARBA00000013"/>
    </source>
</evidence>
<evidence type="ECO:0000256" key="8">
    <source>
        <dbReference type="ARBA" id="ARBA00022857"/>
    </source>
</evidence>
<dbReference type="GO" id="GO:0046496">
    <property type="term" value="P:nicotinamide nucleotide metabolic process"/>
    <property type="evidence" value="ECO:0007669"/>
    <property type="project" value="UniProtKB-UniRule"/>
</dbReference>
<sequence>MKIFTAEQIRRCDQYTISHEPISSVQLMERASLACADWISENCKNHRKCAVFCGNGNNGGDGFAVARMLYLKGFDVDIFVQDPKMKFSDNALVNFKRLKDVSGISIREFKEIDQYHFDSKTLIIDALFGTGLSRPLEGIYKRLVNQINLKENVKISIDLPSGLFADSFSDAGVTVLRSDYTLSFQSWKKSFLHPETGPYAGKVIILDIGLSREYISATETNDFVIDDDLVKHIFKPRKDFSHKGTYGKVVISGGSYGKIGAAVLATRSALKTGAGLTFTLAPKCGYDILQVSCPEAMFLEGGNQYVDHFDMEKDAVCGIGPGLGTHPETEKAFLSFLKNYSEPLVLDADALNMISKAKGNLKMIPKKSIITPHPREFERLFGSTVDSFERLVLARKKAKELNVYIVLKDHHTQVVTPEGNVFYNIKGNAGLAKGGSGDILTGLLTSLMAQGYSEEDACILGVWLHGRAADLAAEKHSQESMLPTDVINEFGNVFEELHKMTAIKL</sequence>
<evidence type="ECO:0000259" key="21">
    <source>
        <dbReference type="PROSITE" id="PS51385"/>
    </source>
</evidence>
<dbReference type="Gene3D" id="3.40.50.10260">
    <property type="entry name" value="YjeF N-terminal domain"/>
    <property type="match status" value="1"/>
</dbReference>
<dbReference type="NCBIfam" id="TIGR00196">
    <property type="entry name" value="yjeF_cterm"/>
    <property type="match status" value="1"/>
</dbReference>
<keyword evidence="5 18" id="KW-0479">Metal-binding</keyword>
<feature type="binding site" evidence="18">
    <location>
        <begin position="129"/>
        <end position="135"/>
    </location>
    <ligand>
        <name>(6S)-NADPHX</name>
        <dbReference type="ChEBI" id="CHEBI:64076"/>
    </ligand>
</feature>
<keyword evidence="7 17" id="KW-0067">ATP-binding</keyword>
<dbReference type="HAMAP" id="MF_01966">
    <property type="entry name" value="NADHX_epimerase"/>
    <property type="match status" value="1"/>
</dbReference>
<dbReference type="OrthoDB" id="9806925at2"/>
<keyword evidence="22" id="KW-0808">Transferase</keyword>
<accession>A0A086ADJ5</accession>
<keyword evidence="11 18" id="KW-0413">Isomerase</keyword>
<comment type="similarity">
    <text evidence="18">Belongs to the NnrE/AIBP family.</text>
</comment>
<dbReference type="InterPro" id="IPR029056">
    <property type="entry name" value="Ribokinase-like"/>
</dbReference>
<evidence type="ECO:0000256" key="18">
    <source>
        <dbReference type="HAMAP-Rule" id="MF_01966"/>
    </source>
</evidence>
<evidence type="ECO:0000313" key="22">
    <source>
        <dbReference type="EMBL" id="KFF14759.1"/>
    </source>
</evidence>
<dbReference type="GO" id="GO:0052856">
    <property type="term" value="F:NAD(P)HX epimerase activity"/>
    <property type="evidence" value="ECO:0007669"/>
    <property type="project" value="UniProtKB-UniRule"/>
</dbReference>
<dbReference type="EC" id="5.1.99.6" evidence="19"/>
<feature type="binding site" evidence="18">
    <location>
        <position position="158"/>
    </location>
    <ligand>
        <name>(6S)-NADPHX</name>
        <dbReference type="ChEBI" id="CHEBI:64076"/>
    </ligand>
</feature>
<evidence type="ECO:0000256" key="2">
    <source>
        <dbReference type="ARBA" id="ARBA00000909"/>
    </source>
</evidence>
<dbReference type="SUPFAM" id="SSF64153">
    <property type="entry name" value="YjeF N-terminal domain-like"/>
    <property type="match status" value="1"/>
</dbReference>
<keyword evidence="9 18" id="KW-0630">Potassium</keyword>
<feature type="domain" description="YjeF C-terminal" evidence="20">
    <location>
        <begin position="226"/>
        <end position="497"/>
    </location>
</feature>
<comment type="cofactor">
    <cofactor evidence="18 19">
        <name>K(+)</name>
        <dbReference type="ChEBI" id="CHEBI:29103"/>
    </cofactor>
    <text evidence="18 19">Binds 1 potassium ion per subunit.</text>
</comment>
<dbReference type="eggNOG" id="COG0062">
    <property type="taxonomic scope" value="Bacteria"/>
</dbReference>
<feature type="binding site" evidence="17">
    <location>
        <position position="261"/>
    </location>
    <ligand>
        <name>(6S)-NADPHX</name>
        <dbReference type="ChEBI" id="CHEBI:64076"/>
    </ligand>
</feature>
<dbReference type="EC" id="4.2.1.136" evidence="19"/>
<dbReference type="GO" id="GO:0110051">
    <property type="term" value="P:metabolite repair"/>
    <property type="evidence" value="ECO:0007669"/>
    <property type="project" value="TreeGrafter"/>
</dbReference>
<keyword evidence="10 17" id="KW-0520">NAD</keyword>
<feature type="binding site" evidence="18">
    <location>
        <position position="125"/>
    </location>
    <ligand>
        <name>K(+)</name>
        <dbReference type="ChEBI" id="CHEBI:29103"/>
    </ligand>
</feature>
<dbReference type="Proteomes" id="UP000028705">
    <property type="component" value="Unassembled WGS sequence"/>
</dbReference>
<feature type="binding site" evidence="17">
    <location>
        <position position="373"/>
    </location>
    <ligand>
        <name>(6S)-NADPHX</name>
        <dbReference type="ChEBI" id="CHEBI:64076"/>
    </ligand>
</feature>
<dbReference type="GO" id="GO:0052855">
    <property type="term" value="F:ADP-dependent NAD(P)H-hydrate dehydratase activity"/>
    <property type="evidence" value="ECO:0007669"/>
    <property type="project" value="UniProtKB-UniRule"/>
</dbReference>
<evidence type="ECO:0000256" key="4">
    <source>
        <dbReference type="ARBA" id="ARBA00009524"/>
    </source>
</evidence>
<evidence type="ECO:0000256" key="3">
    <source>
        <dbReference type="ARBA" id="ARBA00006001"/>
    </source>
</evidence>
<organism evidence="22 23">
    <name type="scientific">Chryseobacterium soli</name>
    <dbReference type="NCBI Taxonomy" id="445961"/>
    <lineage>
        <taxon>Bacteria</taxon>
        <taxon>Pseudomonadati</taxon>
        <taxon>Bacteroidota</taxon>
        <taxon>Flavobacteriia</taxon>
        <taxon>Flavobacteriales</taxon>
        <taxon>Weeksellaceae</taxon>
        <taxon>Chryseobacterium group</taxon>
        <taxon>Chryseobacterium</taxon>
    </lineage>
</organism>
<evidence type="ECO:0000256" key="11">
    <source>
        <dbReference type="ARBA" id="ARBA00023235"/>
    </source>
</evidence>
<dbReference type="GO" id="GO:0005524">
    <property type="term" value="F:ATP binding"/>
    <property type="evidence" value="ECO:0007669"/>
    <property type="project" value="UniProtKB-UniRule"/>
</dbReference>
<dbReference type="RefSeq" id="WP_034709615.1">
    <property type="nucleotide sequence ID" value="NZ_JPRH01000001.1"/>
</dbReference>
<dbReference type="Pfam" id="PF03853">
    <property type="entry name" value="YjeF_N"/>
    <property type="match status" value="1"/>
</dbReference>
<evidence type="ECO:0000256" key="19">
    <source>
        <dbReference type="PIRNR" id="PIRNR017184"/>
    </source>
</evidence>
<feature type="domain" description="YjeF N-terminal" evidence="21">
    <location>
        <begin position="9"/>
        <end position="216"/>
    </location>
</feature>
<comment type="caution">
    <text evidence="22">The sequence shown here is derived from an EMBL/GenBank/DDBJ whole genome shotgun (WGS) entry which is preliminary data.</text>
</comment>
<evidence type="ECO:0000256" key="15">
    <source>
        <dbReference type="ARBA" id="ARBA00048238"/>
    </source>
</evidence>
<evidence type="ECO:0000256" key="13">
    <source>
        <dbReference type="ARBA" id="ARBA00023268"/>
    </source>
</evidence>
<dbReference type="GO" id="GO:0016301">
    <property type="term" value="F:kinase activity"/>
    <property type="evidence" value="ECO:0007669"/>
    <property type="project" value="UniProtKB-KW"/>
</dbReference>
<dbReference type="EMBL" id="JPRH01000001">
    <property type="protein sequence ID" value="KFF14759.1"/>
    <property type="molecule type" value="Genomic_DNA"/>
</dbReference>
<dbReference type="PANTHER" id="PTHR12592:SF0">
    <property type="entry name" value="ATP-DEPENDENT (S)-NAD(P)H-HYDRATE DEHYDRATASE"/>
    <property type="match status" value="1"/>
</dbReference>
<dbReference type="InterPro" id="IPR004443">
    <property type="entry name" value="YjeF_N_dom"/>
</dbReference>
<keyword evidence="22" id="KW-0418">Kinase</keyword>
<feature type="binding site" evidence="17">
    <location>
        <position position="322"/>
    </location>
    <ligand>
        <name>(6S)-NADPHX</name>
        <dbReference type="ChEBI" id="CHEBI:64076"/>
    </ligand>
</feature>
<comment type="cofactor">
    <cofactor evidence="17">
        <name>Mg(2+)</name>
        <dbReference type="ChEBI" id="CHEBI:18420"/>
    </cofactor>
</comment>
<dbReference type="CDD" id="cd01171">
    <property type="entry name" value="YXKO-related"/>
    <property type="match status" value="1"/>
</dbReference>
<evidence type="ECO:0000256" key="16">
    <source>
        <dbReference type="ARBA" id="ARBA00049209"/>
    </source>
</evidence>
<comment type="catalytic activity">
    <reaction evidence="15 17 19">
        <text>(6S)-NADHX + ADP = AMP + phosphate + NADH + H(+)</text>
        <dbReference type="Rhea" id="RHEA:32223"/>
        <dbReference type="ChEBI" id="CHEBI:15378"/>
        <dbReference type="ChEBI" id="CHEBI:43474"/>
        <dbReference type="ChEBI" id="CHEBI:57945"/>
        <dbReference type="ChEBI" id="CHEBI:64074"/>
        <dbReference type="ChEBI" id="CHEBI:456215"/>
        <dbReference type="ChEBI" id="CHEBI:456216"/>
        <dbReference type="EC" id="4.2.1.136"/>
    </reaction>
</comment>
<comment type="function">
    <text evidence="17">Catalyzes the dehydration of the S-form of NAD(P)HX at the expense of ADP, which is converted to AMP. Together with NAD(P)HX epimerase, which catalyzes the epimerization of the S- and R-forms, the enzyme allows the repair of both epimers of NAD(P)HX, a damaged form of NAD(P)H that is a result of enzymatic or heat-dependent hydration.</text>
</comment>
<feature type="binding site" evidence="18">
    <location>
        <position position="58"/>
    </location>
    <ligand>
        <name>K(+)</name>
        <dbReference type="ChEBI" id="CHEBI:29103"/>
    </ligand>
</feature>
<feature type="binding site" evidence="18">
    <location>
        <position position="140"/>
    </location>
    <ligand>
        <name>(6S)-NADPHX</name>
        <dbReference type="ChEBI" id="CHEBI:64076"/>
    </ligand>
</feature>
<feature type="binding site" evidence="18">
    <location>
        <position position="161"/>
    </location>
    <ligand>
        <name>K(+)</name>
        <dbReference type="ChEBI" id="CHEBI:29103"/>
    </ligand>
</feature>
<comment type="similarity">
    <text evidence="17">Belongs to the NnrD/CARKD family.</text>
</comment>
<gene>
    <name evidence="18" type="primary">nnrE</name>
    <name evidence="17" type="synonym">nnrD</name>
    <name evidence="22" type="ORF">IW15_04825</name>
</gene>
<comment type="function">
    <text evidence="14 19">Bifunctional enzyme that catalyzes the epimerization of the S- and R-forms of NAD(P)HX and the dehydration of the S-form of NAD(P)HX at the expense of ADP, which is converted to AMP. This allows the repair of both epimers of NAD(P)HX, a damaged form of NAD(P)H that is a result of enzymatic or heat-dependent hydration.</text>
</comment>
<evidence type="ECO:0000256" key="6">
    <source>
        <dbReference type="ARBA" id="ARBA00022741"/>
    </source>
</evidence>
<protein>
    <recommendedName>
        <fullName evidence="19">Bifunctional NAD(P)H-hydrate repair enzyme</fullName>
    </recommendedName>
    <alternativeName>
        <fullName evidence="19">Nicotinamide nucleotide repair protein</fullName>
    </alternativeName>
    <domain>
        <recommendedName>
            <fullName evidence="19">ADP-dependent (S)-NAD(P)H-hydrate dehydratase</fullName>
            <ecNumber evidence="19">4.2.1.136</ecNumber>
        </recommendedName>
        <alternativeName>
            <fullName evidence="19">ADP-dependent NAD(P)HX dehydratase</fullName>
        </alternativeName>
    </domain>
    <domain>
        <recommendedName>
            <fullName evidence="19">NAD(P)H-hydrate epimerase</fullName>
            <ecNumber evidence="19">5.1.99.6</ecNumber>
        </recommendedName>
    </domain>
</protein>
<evidence type="ECO:0000256" key="5">
    <source>
        <dbReference type="ARBA" id="ARBA00022723"/>
    </source>
</evidence>
<evidence type="ECO:0000256" key="9">
    <source>
        <dbReference type="ARBA" id="ARBA00022958"/>
    </source>
</evidence>
<keyword evidence="13" id="KW-0511">Multifunctional enzyme</keyword>
<dbReference type="InterPro" id="IPR030677">
    <property type="entry name" value="Nnr"/>
</dbReference>
<keyword evidence="23" id="KW-1185">Reference proteome</keyword>
<dbReference type="AlphaFoldDB" id="A0A086ADJ5"/>
<dbReference type="InterPro" id="IPR000631">
    <property type="entry name" value="CARKD"/>
</dbReference>
<dbReference type="InterPro" id="IPR036652">
    <property type="entry name" value="YjeF_N_dom_sf"/>
</dbReference>
<evidence type="ECO:0000256" key="12">
    <source>
        <dbReference type="ARBA" id="ARBA00023239"/>
    </source>
</evidence>
<dbReference type="SUPFAM" id="SSF53613">
    <property type="entry name" value="Ribokinase-like"/>
    <property type="match status" value="1"/>
</dbReference>
<dbReference type="Pfam" id="PF01256">
    <property type="entry name" value="Carb_kinase"/>
    <property type="match status" value="1"/>
</dbReference>
<evidence type="ECO:0000256" key="10">
    <source>
        <dbReference type="ARBA" id="ARBA00023027"/>
    </source>
</evidence>
<comment type="subunit">
    <text evidence="17">Homotetramer.</text>
</comment>
<feature type="binding site" evidence="18">
    <location>
        <begin position="57"/>
        <end position="61"/>
    </location>
    <ligand>
        <name>(6S)-NADPHX</name>
        <dbReference type="ChEBI" id="CHEBI:64076"/>
    </ligand>
</feature>
<dbReference type="Gene3D" id="3.40.1190.20">
    <property type="match status" value="1"/>
</dbReference>
<evidence type="ECO:0000313" key="23">
    <source>
        <dbReference type="Proteomes" id="UP000028705"/>
    </source>
</evidence>
<keyword evidence="8 17" id="KW-0521">NADP</keyword>
<comment type="similarity">
    <text evidence="3 19">In the N-terminal section; belongs to the NnrE/AIBP family.</text>
</comment>
<evidence type="ECO:0000259" key="20">
    <source>
        <dbReference type="PROSITE" id="PS51383"/>
    </source>
</evidence>
<comment type="catalytic activity">
    <reaction evidence="1 18 19">
        <text>(6R)-NADHX = (6S)-NADHX</text>
        <dbReference type="Rhea" id="RHEA:32215"/>
        <dbReference type="ChEBI" id="CHEBI:64074"/>
        <dbReference type="ChEBI" id="CHEBI:64075"/>
        <dbReference type="EC" id="5.1.99.6"/>
    </reaction>
</comment>
<evidence type="ECO:0000256" key="7">
    <source>
        <dbReference type="ARBA" id="ARBA00022840"/>
    </source>
</evidence>
<dbReference type="NCBIfam" id="TIGR00197">
    <property type="entry name" value="yjeF_nterm"/>
    <property type="match status" value="1"/>
</dbReference>
<evidence type="ECO:0000256" key="14">
    <source>
        <dbReference type="ARBA" id="ARBA00025153"/>
    </source>
</evidence>
<dbReference type="eggNOG" id="COG0063">
    <property type="taxonomic scope" value="Bacteria"/>
</dbReference>
<feature type="binding site" evidence="17">
    <location>
        <position position="438"/>
    </location>
    <ligand>
        <name>(6S)-NADPHX</name>
        <dbReference type="ChEBI" id="CHEBI:64076"/>
    </ligand>
</feature>
<dbReference type="HAMAP" id="MF_01965">
    <property type="entry name" value="NADHX_dehydratase"/>
    <property type="match status" value="1"/>
</dbReference>
<dbReference type="PIRSF" id="PIRSF017184">
    <property type="entry name" value="Nnr"/>
    <property type="match status" value="1"/>
</dbReference>
<keyword evidence="12 17" id="KW-0456">Lyase</keyword>
<name>A0A086ADJ5_9FLAO</name>
<keyword evidence="6 17" id="KW-0547">Nucleotide-binding</keyword>
<feature type="binding site" evidence="17">
    <location>
        <begin position="408"/>
        <end position="412"/>
    </location>
    <ligand>
        <name>AMP</name>
        <dbReference type="ChEBI" id="CHEBI:456215"/>
    </ligand>
</feature>
<dbReference type="PANTHER" id="PTHR12592">
    <property type="entry name" value="ATP-DEPENDENT (S)-NAD(P)H-HYDRATE DEHYDRATASE FAMILY MEMBER"/>
    <property type="match status" value="1"/>
</dbReference>
<comment type="similarity">
    <text evidence="4 19">In the C-terminal section; belongs to the NnrD/CARKD family.</text>
</comment>